<sequence>MSAPSPHRAVAPGGQTLRTLATMGQRVSPSFQALQNQPTSPQPAASSGAPGVGTGVGLPSASAAAGIACSAVGLVCGAAAPAYLPETPLKGLPKPPGPRNTMVCPPARTVHPPAAGMARGSRPAWAAASATLMLSSKASLSTPTAMPPPQSLTWTPAARSPWPSLLPHGTACLAPSPTAPAALRSTTPSMNRTWTCLRWAVAPCRAGRSTCLFSRS</sequence>
<reference evidence="2" key="1">
    <citation type="journal article" date="2004" name="Genome Res.">
        <title>The status, quality, and expansion of the NIH full-length cDNA project: the Mammalian Gene Collection (MGC).</title>
        <authorList>
            <consortium name="The MGC Project Team"/>
            <person name="Gerhard D.S."/>
            <person name="Wagner L."/>
            <person name="Feingold E.A."/>
            <person name="Shenmen C.M."/>
            <person name="Grouse L.H."/>
            <person name="Schuler G."/>
            <person name="Klein S.L."/>
            <person name="Old S."/>
            <person name="Rasooly R."/>
            <person name="Good P."/>
            <person name="Guyer M."/>
            <person name="Peck A.M."/>
            <person name="Derge J.G."/>
            <person name="Lipman D."/>
            <person name="Collins F.S."/>
            <person name="Jang W."/>
            <person name="Sherry S."/>
            <person name="Feolo M."/>
            <person name="Misquitta L."/>
            <person name="Lee E."/>
            <person name="Rotmistrovsky K."/>
            <person name="Greenhut S.F."/>
            <person name="Schaefer C.F."/>
            <person name="Buetow K."/>
            <person name="Bonner T.I."/>
            <person name="Haussler D."/>
            <person name="Kent J."/>
            <person name="Kiekhaus M."/>
            <person name="Furey T."/>
            <person name="Brent M."/>
            <person name="Prange C."/>
            <person name="Schreiber K."/>
            <person name="Shapiro N."/>
            <person name="Bhat N.K."/>
            <person name="Hopkins R.F."/>
            <person name="Hsie F."/>
            <person name="Driscoll T."/>
            <person name="Soares M.B."/>
            <person name="Casavant T.L."/>
            <person name="Scheetz T.E."/>
            <person name="Brown-stein M.J."/>
            <person name="Usdin T.B."/>
            <person name="Toshiyuki S."/>
            <person name="Carninci P."/>
            <person name="Piao Y."/>
            <person name="Dudekula D.B."/>
            <person name="Ko M.S."/>
            <person name="Kawakami K."/>
            <person name="Suzuki Y."/>
            <person name="Sugano S."/>
            <person name="Gruber C.E."/>
            <person name="Smith M.R."/>
            <person name="Simmons B."/>
            <person name="Moore T."/>
            <person name="Waterman R."/>
            <person name="Johnson S.L."/>
            <person name="Ruan Y."/>
            <person name="Wei C.L."/>
            <person name="Mathavan S."/>
            <person name="Gunaratne P.H."/>
            <person name="Wu J."/>
            <person name="Garcia A.M."/>
            <person name="Hulyk S.W."/>
            <person name="Fuh E."/>
            <person name="Yuan Y."/>
            <person name="Sneed A."/>
            <person name="Kowis C."/>
            <person name="Hodgson A."/>
            <person name="Muzny D.M."/>
            <person name="McPherson J."/>
            <person name="Gibbs R.A."/>
            <person name="Fahey J."/>
            <person name="Helton E."/>
            <person name="Ketteman M."/>
            <person name="Madan A."/>
            <person name="Rodrigues S."/>
            <person name="Sanchez A."/>
            <person name="Whiting M."/>
            <person name="Madari A."/>
            <person name="Young A.C."/>
            <person name="Wetherby K.D."/>
            <person name="Granite S.J."/>
            <person name="Kwong P.N."/>
            <person name="Brinkley C.P."/>
            <person name="Pearson R.L."/>
            <person name="Bouffard G.G."/>
            <person name="Blakesly R.W."/>
            <person name="Green E.D."/>
            <person name="Dickson M.C."/>
            <person name="Rodriguez A.C."/>
            <person name="Grimwood J."/>
            <person name="Schmutz J."/>
            <person name="Myers R.M."/>
            <person name="Butterfield Y.S."/>
            <person name="Griffith M."/>
            <person name="Griffith O.L."/>
            <person name="Krzywinski M.I."/>
            <person name="Liao N."/>
            <person name="Morin R."/>
            <person name="Morrin R."/>
            <person name="Palmquist D."/>
            <person name="Petrescu A.S."/>
            <person name="Skalska U."/>
            <person name="Smailus D.E."/>
            <person name="Stott J.M."/>
            <person name="Schnerch A."/>
            <person name="Schein J.E."/>
            <person name="Jones S.J."/>
            <person name="Holt R.A."/>
            <person name="Baross A."/>
            <person name="Marra M.A."/>
            <person name="Clifton S."/>
            <person name="Makowski K.A."/>
            <person name="Bosak S."/>
            <person name="Malek J."/>
        </authorList>
    </citation>
    <scope>NUCLEOTIDE SEQUENCE [LARGE SCALE MRNA]</scope>
    <source>
        <strain evidence="2">FVB/N</strain>
        <tissue evidence="2">Mammary tumor. C3</tissue>
    </source>
</reference>
<feature type="region of interest" description="Disordered" evidence="1">
    <location>
        <begin position="32"/>
        <end position="51"/>
    </location>
</feature>
<name>Q922Q0_MOUSE</name>
<evidence type="ECO:0000256" key="1">
    <source>
        <dbReference type="SAM" id="MobiDB-lite"/>
    </source>
</evidence>
<evidence type="ECO:0000313" key="3">
    <source>
        <dbReference type="MGI" id="MGI:1916323"/>
    </source>
</evidence>
<dbReference type="AGR" id="MGI:1916323"/>
<dbReference type="AlphaFoldDB" id="Q922Q0"/>
<dbReference type="MGI" id="MGI:1916323">
    <property type="gene designation" value="Kdf1"/>
</dbReference>
<proteinExistence type="evidence at transcript level"/>
<organism evidence="2">
    <name type="scientific">Mus musculus</name>
    <name type="common">Mouse</name>
    <dbReference type="NCBI Taxonomy" id="10090"/>
    <lineage>
        <taxon>Eukaryota</taxon>
        <taxon>Metazoa</taxon>
        <taxon>Chordata</taxon>
        <taxon>Craniata</taxon>
        <taxon>Vertebrata</taxon>
        <taxon>Euteleostomi</taxon>
        <taxon>Mammalia</taxon>
        <taxon>Eutheria</taxon>
        <taxon>Euarchontoglires</taxon>
        <taxon>Glires</taxon>
        <taxon>Rodentia</taxon>
        <taxon>Myomorpha</taxon>
        <taxon>Muroidea</taxon>
        <taxon>Muridae</taxon>
        <taxon>Murinae</taxon>
        <taxon>Mus</taxon>
        <taxon>Mus</taxon>
    </lineage>
</organism>
<evidence type="ECO:0000313" key="2">
    <source>
        <dbReference type="EMBL" id="AAH06890.1"/>
    </source>
</evidence>
<feature type="compositionally biased region" description="Polar residues" evidence="1">
    <location>
        <begin position="32"/>
        <end position="45"/>
    </location>
</feature>
<accession>Q922Q0</accession>
<dbReference type="EMBL" id="BC006890">
    <property type="protein sequence ID" value="AAH06890.1"/>
    <property type="molecule type" value="mRNA"/>
</dbReference>
<gene>
    <name evidence="3" type="primary">Kdf1</name>
    <name evidence="2" type="synonym">1810019J16Rik</name>
</gene>
<protein>
    <submittedName>
        <fullName evidence="2">Uncharacterized protein</fullName>
    </submittedName>
</protein>